<dbReference type="Pfam" id="PF01243">
    <property type="entry name" value="PNPOx_N"/>
    <property type="match status" value="1"/>
</dbReference>
<comment type="caution">
    <text evidence="2">The sequence shown here is derived from an EMBL/GenBank/DDBJ whole genome shotgun (WGS) entry which is preliminary data.</text>
</comment>
<keyword evidence="3" id="KW-1185">Reference proteome</keyword>
<name>A0A3D9Q4B6_9BACL</name>
<feature type="domain" description="Pyridoxamine 5'-phosphate oxidase N-terminal" evidence="1">
    <location>
        <begin position="36"/>
        <end position="157"/>
    </location>
</feature>
<accession>A0A3D9Q4B6</accession>
<organism evidence="2 3">
    <name type="scientific">Paenibacillus taihuensis</name>
    <dbReference type="NCBI Taxonomy" id="1156355"/>
    <lineage>
        <taxon>Bacteria</taxon>
        <taxon>Bacillati</taxon>
        <taxon>Bacillota</taxon>
        <taxon>Bacilli</taxon>
        <taxon>Bacillales</taxon>
        <taxon>Paenibacillaceae</taxon>
        <taxon>Paenibacillus</taxon>
    </lineage>
</organism>
<dbReference type="InterPro" id="IPR011576">
    <property type="entry name" value="Pyridox_Oxase_N"/>
</dbReference>
<dbReference type="SUPFAM" id="SSF50475">
    <property type="entry name" value="FMN-binding split barrel"/>
    <property type="match status" value="1"/>
</dbReference>
<dbReference type="Proteomes" id="UP000256304">
    <property type="component" value="Unassembled WGS sequence"/>
</dbReference>
<evidence type="ECO:0000259" key="1">
    <source>
        <dbReference type="Pfam" id="PF01243"/>
    </source>
</evidence>
<dbReference type="PANTHER" id="PTHR42815">
    <property type="entry name" value="FAD-BINDING, PUTATIVE (AFU_ORTHOLOGUE AFUA_6G07600)-RELATED"/>
    <property type="match status" value="1"/>
</dbReference>
<dbReference type="InterPro" id="IPR024029">
    <property type="entry name" value="Pyridox_Oxase_FMN-dep"/>
</dbReference>
<dbReference type="AlphaFoldDB" id="A0A3D9Q4B6"/>
<dbReference type="PANTHER" id="PTHR42815:SF2">
    <property type="entry name" value="FAD-BINDING, PUTATIVE (AFU_ORTHOLOGUE AFUA_6G07600)-RELATED"/>
    <property type="match status" value="1"/>
</dbReference>
<dbReference type="NCBIfam" id="TIGR04025">
    <property type="entry name" value="PPOX_FMN_DR2398"/>
    <property type="match status" value="1"/>
</dbReference>
<dbReference type="EMBL" id="QTTN01000053">
    <property type="protein sequence ID" value="REE57494.1"/>
    <property type="molecule type" value="Genomic_DNA"/>
</dbReference>
<protein>
    <recommendedName>
        <fullName evidence="1">Pyridoxamine 5'-phosphate oxidase N-terminal domain-containing protein</fullName>
    </recommendedName>
</protein>
<dbReference type="Gene3D" id="2.30.110.10">
    <property type="entry name" value="Electron Transport, Fmn-binding Protein, Chain A"/>
    <property type="match status" value="1"/>
</dbReference>
<dbReference type="RefSeq" id="WP_181909817.1">
    <property type="nucleotide sequence ID" value="NZ_QTTN01000053.1"/>
</dbReference>
<evidence type="ECO:0000313" key="2">
    <source>
        <dbReference type="EMBL" id="REE57494.1"/>
    </source>
</evidence>
<dbReference type="InterPro" id="IPR012349">
    <property type="entry name" value="Split_barrel_FMN-bd"/>
</dbReference>
<proteinExistence type="predicted"/>
<sequence>MKYNPEEDEIIDSLDQLRELVGVPHEAVVKKTIDHIDDHVRSYLAKCPLFFMATANGDGQCDVSPRGDQPGFVQVLDEHTLAFPERMGNRRVDSMINLLSNPGLGMICILPGMNEVLRINGKAQMIRNEALLKSMALNGRKPNFAVKVTVEECFIHCPRALKSSDVWDAETWLSREEFPNIQRIFEDHITSNGYVIGSDSN</sequence>
<reference evidence="2 3" key="1">
    <citation type="submission" date="2018-08" db="EMBL/GenBank/DDBJ databases">
        <title>Genomic Encyclopedia of Type Strains, Phase III (KMG-III): the genomes of soil and plant-associated and newly described type strains.</title>
        <authorList>
            <person name="Whitman W."/>
        </authorList>
    </citation>
    <scope>NUCLEOTIDE SEQUENCE [LARGE SCALE GENOMIC DNA]</scope>
    <source>
        <strain evidence="2 3">CGMCC 1.10966</strain>
    </source>
</reference>
<evidence type="ECO:0000313" key="3">
    <source>
        <dbReference type="Proteomes" id="UP000256304"/>
    </source>
</evidence>
<gene>
    <name evidence="2" type="ORF">A8990_1533</name>
</gene>